<protein>
    <submittedName>
        <fullName evidence="6">Uncharacterized protein</fullName>
    </submittedName>
</protein>
<keyword evidence="4 5" id="KW-0472">Membrane</keyword>
<dbReference type="EMBL" id="JAXIOK010000012">
    <property type="protein sequence ID" value="KAK4757394.1"/>
    <property type="molecule type" value="Genomic_DNA"/>
</dbReference>
<keyword evidence="2 5" id="KW-0812">Transmembrane</keyword>
<name>A0AAN7K380_9MYRT</name>
<evidence type="ECO:0000256" key="2">
    <source>
        <dbReference type="ARBA" id="ARBA00022692"/>
    </source>
</evidence>
<dbReference type="Proteomes" id="UP001345219">
    <property type="component" value="Chromosome 15"/>
</dbReference>
<evidence type="ECO:0000256" key="4">
    <source>
        <dbReference type="ARBA" id="ARBA00023136"/>
    </source>
</evidence>
<feature type="transmembrane region" description="Helical" evidence="5">
    <location>
        <begin position="218"/>
        <end position="237"/>
    </location>
</feature>
<evidence type="ECO:0000313" key="6">
    <source>
        <dbReference type="EMBL" id="KAK4757394.1"/>
    </source>
</evidence>
<dbReference type="GO" id="GO:0016020">
    <property type="term" value="C:membrane"/>
    <property type="evidence" value="ECO:0007669"/>
    <property type="project" value="UniProtKB-SubCell"/>
</dbReference>
<reference evidence="6 7" key="1">
    <citation type="journal article" date="2023" name="Hortic Res">
        <title>Pangenome of water caltrop reveals structural variations and asymmetric subgenome divergence after allopolyploidization.</title>
        <authorList>
            <person name="Zhang X."/>
            <person name="Chen Y."/>
            <person name="Wang L."/>
            <person name="Yuan Y."/>
            <person name="Fang M."/>
            <person name="Shi L."/>
            <person name="Lu R."/>
            <person name="Comes H.P."/>
            <person name="Ma Y."/>
            <person name="Chen Y."/>
            <person name="Huang G."/>
            <person name="Zhou Y."/>
            <person name="Zheng Z."/>
            <person name="Qiu Y."/>
        </authorList>
    </citation>
    <scope>NUCLEOTIDE SEQUENCE [LARGE SCALE GENOMIC DNA]</scope>
    <source>
        <tissue evidence="6">Roots</tissue>
    </source>
</reference>
<comment type="subcellular location">
    <subcellularLocation>
        <location evidence="1">Membrane</location>
        <topology evidence="1">Multi-pass membrane protein</topology>
    </subcellularLocation>
</comment>
<organism evidence="6 7">
    <name type="scientific">Trapa incisa</name>
    <dbReference type="NCBI Taxonomy" id="236973"/>
    <lineage>
        <taxon>Eukaryota</taxon>
        <taxon>Viridiplantae</taxon>
        <taxon>Streptophyta</taxon>
        <taxon>Embryophyta</taxon>
        <taxon>Tracheophyta</taxon>
        <taxon>Spermatophyta</taxon>
        <taxon>Magnoliopsida</taxon>
        <taxon>eudicotyledons</taxon>
        <taxon>Gunneridae</taxon>
        <taxon>Pentapetalae</taxon>
        <taxon>rosids</taxon>
        <taxon>malvids</taxon>
        <taxon>Myrtales</taxon>
        <taxon>Lythraceae</taxon>
        <taxon>Trapa</taxon>
    </lineage>
</organism>
<evidence type="ECO:0000256" key="1">
    <source>
        <dbReference type="ARBA" id="ARBA00004141"/>
    </source>
</evidence>
<proteinExistence type="predicted"/>
<keyword evidence="3 5" id="KW-1133">Transmembrane helix</keyword>
<keyword evidence="7" id="KW-1185">Reference proteome</keyword>
<dbReference type="PANTHER" id="PTHR11009">
    <property type="entry name" value="DER1-LIKE PROTEIN, DERLIN"/>
    <property type="match status" value="1"/>
</dbReference>
<gene>
    <name evidence="6" type="ORF">SAY87_018695</name>
</gene>
<accession>A0AAN7K380</accession>
<comment type="caution">
    <text evidence="6">The sequence shown here is derived from an EMBL/GenBank/DDBJ whole genome shotgun (WGS) entry which is preliminary data.</text>
</comment>
<dbReference type="AlphaFoldDB" id="A0AAN7K380"/>
<feature type="transmembrane region" description="Helical" evidence="5">
    <location>
        <begin position="249"/>
        <end position="267"/>
    </location>
</feature>
<evidence type="ECO:0000256" key="3">
    <source>
        <dbReference type="ARBA" id="ARBA00022989"/>
    </source>
</evidence>
<sequence>MAEWMCHQEEEDVIEMVAFVVDNGSNFSDTPSIRFCLVEMMKQAASIPWRGFVLGLDLIKIFMRYQSPYDSEKSLWRFDGEDGTSKKTWRIPRKAPAWRIGISVALQEGMKELNLRLIQLNTDKIGKFSSKLSHAAQPKCVLTSLRRSASSGLLGLSRSGAIKLEFWLFLDLQQWWNRLVSPHFQYRMWVLLSVDEETSLSGAHTKSVFGLFNVPAKWYPWILLIIFQVLMANVSLLGHLCGIFSGVGYNYGLFSILIPGTSFYTTIEGSPLLTRVEVALAASDGDLNVVVELLMNQQRHATPTCIDVCIERYFCSPYPTGRHDTSLIPFIC</sequence>
<evidence type="ECO:0000256" key="5">
    <source>
        <dbReference type="SAM" id="Phobius"/>
    </source>
</evidence>
<evidence type="ECO:0000313" key="7">
    <source>
        <dbReference type="Proteomes" id="UP001345219"/>
    </source>
</evidence>